<evidence type="ECO:0000313" key="4">
    <source>
        <dbReference type="Proteomes" id="UP000824120"/>
    </source>
</evidence>
<dbReference type="Proteomes" id="UP000824120">
    <property type="component" value="Chromosome 1"/>
</dbReference>
<dbReference type="GO" id="GO:0005737">
    <property type="term" value="C:cytoplasm"/>
    <property type="evidence" value="ECO:0007669"/>
    <property type="project" value="TreeGrafter"/>
</dbReference>
<gene>
    <name evidence="3" type="ORF">H5410_003098</name>
</gene>
<reference evidence="3 4" key="1">
    <citation type="submission" date="2020-09" db="EMBL/GenBank/DDBJ databases">
        <title>De no assembly of potato wild relative species, Solanum commersonii.</title>
        <authorList>
            <person name="Cho K."/>
        </authorList>
    </citation>
    <scope>NUCLEOTIDE SEQUENCE [LARGE SCALE GENOMIC DNA]</scope>
    <source>
        <strain evidence="3">LZ3.2</strain>
        <tissue evidence="3">Leaf</tissue>
    </source>
</reference>
<protein>
    <recommendedName>
        <fullName evidence="2">YTH domain-containing protein</fullName>
    </recommendedName>
</protein>
<evidence type="ECO:0000256" key="1">
    <source>
        <dbReference type="SAM" id="MobiDB-lite"/>
    </source>
</evidence>
<evidence type="ECO:0000313" key="3">
    <source>
        <dbReference type="EMBL" id="KAG5631381.1"/>
    </source>
</evidence>
<dbReference type="Gene3D" id="3.10.590.10">
    <property type="entry name" value="ph1033 like domains"/>
    <property type="match status" value="1"/>
</dbReference>
<dbReference type="PANTHER" id="PTHR12357">
    <property type="entry name" value="YTH YT521-B HOMOLOGY DOMAIN-CONTAINING"/>
    <property type="match status" value="1"/>
</dbReference>
<comment type="caution">
    <text evidence="3">The sequence shown here is derived from an EMBL/GenBank/DDBJ whole genome shotgun (WGS) entry which is preliminary data.</text>
</comment>
<dbReference type="PANTHER" id="PTHR12357:SF99">
    <property type="entry name" value="YTH DOMAIN-CONTAINING PROTEIN ECT2-RELATED"/>
    <property type="match status" value="1"/>
</dbReference>
<accession>A0A9J6B3Q7</accession>
<dbReference type="GO" id="GO:0061157">
    <property type="term" value="P:mRNA destabilization"/>
    <property type="evidence" value="ECO:0007669"/>
    <property type="project" value="TreeGrafter"/>
</dbReference>
<sequence length="932" mass="102737">MAPSLSMQAFHDRYGSHPRLQKHEGYSKHRLEEDEEVLVLLIGFSTSLVNTDVLLYSAIGYDGSCNEWEDYPRYVNSDGVEMPGSYGDYGSLVYHPGYTIWSTTLPPLPPTSTPYATSVAASKGEIATSAAAGQAPLSVDSANGNSNGIANGVKGHTGPMSMRPAFQNSSLNINGSFGRGAFLGELLLVRPVAGNSITPSFSNGGVVASSKNQKCSSKYNECTPGIGDSSCLKWFSSYLFGFSDDTDSIYGNTFSSGMGFGSYRYDSRSMGLGWMIVDNRFKPRGRGNSLYGYGNENMDGLNELNRGPRGKGSKNQKGFTLAALAVKGHTNPLTVTNDAEKDKASFEDDVHKSIKYNVWASTPMATRSLMLHTRRLNRSLEVNTSGQFVGVAEMVGSVDLNKNVEYWQQDKWIGCFSVKWHIVKDVPNSLLKLITLENMRTSLLPTTEILRSSSLTLGYYQSSFCQLPYISQYKRVKMDQGQQLLKIFKDHVSKQCILDDFEFYEGCQKRIQEKKAKQQLFQKQSQVWEGKVSDEMKKENSNSVLKFQKPSEVSVVLNKESLPPLHTNGQQMGLLMHASFRPIKGGPWLTSPKKEISREKSVSDKAISSASRTTLEKTADLLQKLSLDSQKKLEITEPKKKPFVDSKDVGNGQTLSMDRFVTPLLTDFMDPTVCYVPNGYTSTTYYYAHHLVNTNVLLYSTLLYDGSSNEWEDYSRYVNLDRVEMLGAYGDNGSLMYHPGYSYVAYNLYSPATSPVSIVGHDCQLYGAQHYHYPYFLSLPPTSTPYANQAPLSVDTTNGNSNGIANGVKEYTNSSLNTNGSFGWGAFPREAASSYQDPRFGVYDGSMLVDGQARPVAGNSITPSFSNGSAVPSSKNQNVHPNIMHPRPSSGFNTTNGYMNRLYLNKYYGGQYGNTFSSGMGFETGAGYEAGA</sequence>
<dbReference type="GO" id="GO:0003729">
    <property type="term" value="F:mRNA binding"/>
    <property type="evidence" value="ECO:0007669"/>
    <property type="project" value="TreeGrafter"/>
</dbReference>
<dbReference type="InterPro" id="IPR007275">
    <property type="entry name" value="YTH_domain"/>
</dbReference>
<dbReference type="PROSITE" id="PS50882">
    <property type="entry name" value="YTH"/>
    <property type="match status" value="1"/>
</dbReference>
<name>A0A9J6B3Q7_SOLCO</name>
<dbReference type="Pfam" id="PF04146">
    <property type="entry name" value="YTH"/>
    <property type="match status" value="1"/>
</dbReference>
<dbReference type="OrthoDB" id="306690at2759"/>
<dbReference type="InterPro" id="IPR045168">
    <property type="entry name" value="YTH_prot"/>
</dbReference>
<dbReference type="AlphaFoldDB" id="A0A9J6B3Q7"/>
<organism evidence="3 4">
    <name type="scientific">Solanum commersonii</name>
    <name type="common">Commerson's wild potato</name>
    <name type="synonym">Commerson's nightshade</name>
    <dbReference type="NCBI Taxonomy" id="4109"/>
    <lineage>
        <taxon>Eukaryota</taxon>
        <taxon>Viridiplantae</taxon>
        <taxon>Streptophyta</taxon>
        <taxon>Embryophyta</taxon>
        <taxon>Tracheophyta</taxon>
        <taxon>Spermatophyta</taxon>
        <taxon>Magnoliopsida</taxon>
        <taxon>eudicotyledons</taxon>
        <taxon>Gunneridae</taxon>
        <taxon>Pentapetalae</taxon>
        <taxon>asterids</taxon>
        <taxon>lamiids</taxon>
        <taxon>Solanales</taxon>
        <taxon>Solanaceae</taxon>
        <taxon>Solanoideae</taxon>
        <taxon>Solaneae</taxon>
        <taxon>Solanum</taxon>
    </lineage>
</organism>
<dbReference type="EMBL" id="JACXVP010000001">
    <property type="protein sequence ID" value="KAG5631381.1"/>
    <property type="molecule type" value="Genomic_DNA"/>
</dbReference>
<keyword evidence="4" id="KW-1185">Reference proteome</keyword>
<evidence type="ECO:0000259" key="2">
    <source>
        <dbReference type="PROSITE" id="PS50882"/>
    </source>
</evidence>
<feature type="region of interest" description="Disordered" evidence="1">
    <location>
        <begin position="867"/>
        <end position="890"/>
    </location>
</feature>
<feature type="domain" description="YTH" evidence="2">
    <location>
        <begin position="337"/>
        <end position="465"/>
    </location>
</feature>
<proteinExistence type="predicted"/>
<feature type="compositionally biased region" description="Polar residues" evidence="1">
    <location>
        <begin position="867"/>
        <end position="880"/>
    </location>
</feature>